<dbReference type="AlphaFoldDB" id="A0A319DZ96"/>
<reference evidence="1 2" key="1">
    <citation type="submission" date="2018-02" db="EMBL/GenBank/DDBJ databases">
        <title>The genomes of Aspergillus section Nigri reveals drivers in fungal speciation.</title>
        <authorList>
            <consortium name="DOE Joint Genome Institute"/>
            <person name="Vesth T.C."/>
            <person name="Nybo J."/>
            <person name="Theobald S."/>
            <person name="Brandl J."/>
            <person name="Frisvad J.C."/>
            <person name="Nielsen K.F."/>
            <person name="Lyhne E.K."/>
            <person name="Kogle M.E."/>
            <person name="Kuo A."/>
            <person name="Riley R."/>
            <person name="Clum A."/>
            <person name="Nolan M."/>
            <person name="Lipzen A."/>
            <person name="Salamov A."/>
            <person name="Henrissat B."/>
            <person name="Wiebenga A."/>
            <person name="De vries R.P."/>
            <person name="Grigoriev I.V."/>
            <person name="Mortensen U.H."/>
            <person name="Andersen M.R."/>
            <person name="Baker S.E."/>
        </authorList>
    </citation>
    <scope>NUCLEOTIDE SEQUENCE [LARGE SCALE GENOMIC DNA]</scope>
    <source>
        <strain evidence="1 2">CBS 707.79</strain>
    </source>
</reference>
<proteinExistence type="predicted"/>
<organism evidence="1 2">
    <name type="scientific">Aspergillus ellipticus CBS 707.79</name>
    <dbReference type="NCBI Taxonomy" id="1448320"/>
    <lineage>
        <taxon>Eukaryota</taxon>
        <taxon>Fungi</taxon>
        <taxon>Dikarya</taxon>
        <taxon>Ascomycota</taxon>
        <taxon>Pezizomycotina</taxon>
        <taxon>Eurotiomycetes</taxon>
        <taxon>Eurotiomycetidae</taxon>
        <taxon>Eurotiales</taxon>
        <taxon>Aspergillaceae</taxon>
        <taxon>Aspergillus</taxon>
        <taxon>Aspergillus subgen. Circumdati</taxon>
    </lineage>
</organism>
<sequence length="336" mass="36283">MHLPAPTYTFSIPSVHDGLRLDCRIYLPPDLLQTGRASIRGAVVAHPYAPLGGCYDDPVVGFVGGELLRAGCVVGTLNFRGAGGSKGRTSWTARPELADYVSFYGFMLLYLYFARARLTAQGGSHVSGSSTDVDDAAGKIRIILAGYSYGSMIASHLPGLDAIVDLVRASTRETPIHEIYQIAEKLSLCLADDPTTPPRPSPAYRPATADEMRQAADKIGRATISYLLVSPLLPPVNLFLTFFSRLSLDAGAQTGRPIPCPQPADQLRAHETLAIFGDQDMFTAASKLEAWSDELAQAPGSRFQGAEIEGAGHFWREDGVESRAREAIRNWLGQMS</sequence>
<dbReference type="Proteomes" id="UP000247810">
    <property type="component" value="Unassembled WGS sequence"/>
</dbReference>
<dbReference type="OrthoDB" id="10260961at2759"/>
<dbReference type="PANTHER" id="PTHR42103:SF2">
    <property type="entry name" value="AB HYDROLASE-1 DOMAIN-CONTAINING PROTEIN"/>
    <property type="match status" value="1"/>
</dbReference>
<dbReference type="InterPro" id="IPR029058">
    <property type="entry name" value="AB_hydrolase_fold"/>
</dbReference>
<dbReference type="VEuPathDB" id="FungiDB:BO71DRAFT_327463"/>
<dbReference type="EMBL" id="KZ825891">
    <property type="protein sequence ID" value="PYH93538.1"/>
    <property type="molecule type" value="Genomic_DNA"/>
</dbReference>
<evidence type="ECO:0000313" key="1">
    <source>
        <dbReference type="EMBL" id="PYH93538.1"/>
    </source>
</evidence>
<protein>
    <submittedName>
        <fullName evidence="1">Uncharacterized protein</fullName>
    </submittedName>
</protein>
<name>A0A319DZ96_9EURO</name>
<accession>A0A319DZ96</accession>
<dbReference type="STRING" id="1448320.A0A319DZ96"/>
<evidence type="ECO:0000313" key="2">
    <source>
        <dbReference type="Proteomes" id="UP000247810"/>
    </source>
</evidence>
<dbReference type="Gene3D" id="3.40.50.1820">
    <property type="entry name" value="alpha/beta hydrolase"/>
    <property type="match status" value="1"/>
</dbReference>
<dbReference type="SUPFAM" id="SSF53474">
    <property type="entry name" value="alpha/beta-Hydrolases"/>
    <property type="match status" value="1"/>
</dbReference>
<gene>
    <name evidence="1" type="ORF">BO71DRAFT_327463</name>
</gene>
<keyword evidence="2" id="KW-1185">Reference proteome</keyword>
<dbReference type="PANTHER" id="PTHR42103">
    <property type="entry name" value="ALPHA/BETA-HYDROLASES SUPERFAMILY PROTEIN"/>
    <property type="match status" value="1"/>
</dbReference>